<dbReference type="FunFam" id="3.30.1130.10:FF:000012">
    <property type="entry name" value="GTP cyclohydrolase 1"/>
    <property type="match status" value="1"/>
</dbReference>
<dbReference type="GO" id="GO:0003934">
    <property type="term" value="F:GTP cyclohydrolase I activity"/>
    <property type="evidence" value="ECO:0007669"/>
    <property type="project" value="UniProtKB-EC"/>
</dbReference>
<dbReference type="GO" id="GO:0006729">
    <property type="term" value="P:tetrahydrobiopterin biosynthetic process"/>
    <property type="evidence" value="ECO:0007669"/>
    <property type="project" value="TreeGrafter"/>
</dbReference>
<dbReference type="OrthoDB" id="4966at2759"/>
<evidence type="ECO:0000256" key="6">
    <source>
        <dbReference type="ARBA" id="ARBA00022801"/>
    </source>
</evidence>
<evidence type="ECO:0000256" key="10">
    <source>
        <dbReference type="ARBA" id="ARBA00055676"/>
    </source>
</evidence>
<dbReference type="PANTHER" id="PTHR11109">
    <property type="entry name" value="GTP CYCLOHYDROLASE I"/>
    <property type="match status" value="1"/>
</dbReference>
<evidence type="ECO:0000259" key="12">
    <source>
        <dbReference type="Pfam" id="PF01227"/>
    </source>
</evidence>
<feature type="region of interest" description="Disordered" evidence="11">
    <location>
        <begin position="22"/>
        <end position="89"/>
    </location>
</feature>
<dbReference type="Proteomes" id="UP000308652">
    <property type="component" value="Unassembled WGS sequence"/>
</dbReference>
<proteinExistence type="inferred from homology"/>
<evidence type="ECO:0000256" key="2">
    <source>
        <dbReference type="ARBA" id="ARBA00008085"/>
    </source>
</evidence>
<keyword evidence="14" id="KW-1185">Reference proteome</keyword>
<dbReference type="PANTHER" id="PTHR11109:SF7">
    <property type="entry name" value="GTP CYCLOHYDROLASE 1"/>
    <property type="match status" value="1"/>
</dbReference>
<dbReference type="InterPro" id="IPR001474">
    <property type="entry name" value="GTP_CycHdrlase_I"/>
</dbReference>
<comment type="pathway">
    <text evidence="1">Cofactor biosynthesis; 7,8-dihydroneopterin triphosphate biosynthesis; 7,8-dihydroneopterin triphosphate from GTP: step 1/1.</text>
</comment>
<name>A0A5C3MF17_9AGAR</name>
<evidence type="ECO:0000256" key="3">
    <source>
        <dbReference type="ARBA" id="ARBA00012715"/>
    </source>
</evidence>
<dbReference type="InterPro" id="IPR018234">
    <property type="entry name" value="GTP_CycHdrlase_I_CS"/>
</dbReference>
<dbReference type="PROSITE" id="PS00860">
    <property type="entry name" value="GTP_CYCLOHYDROL_1_2"/>
    <property type="match status" value="1"/>
</dbReference>
<dbReference type="PROSITE" id="PS00859">
    <property type="entry name" value="GTP_CYCLOHYDROL_1_1"/>
    <property type="match status" value="1"/>
</dbReference>
<dbReference type="GO" id="GO:0046654">
    <property type="term" value="P:tetrahydrofolate biosynthetic process"/>
    <property type="evidence" value="ECO:0007669"/>
    <property type="project" value="InterPro"/>
</dbReference>
<keyword evidence="7" id="KW-0289">Folate biosynthesis</keyword>
<keyword evidence="5" id="KW-0547">Nucleotide-binding</keyword>
<dbReference type="NCBIfam" id="TIGR00063">
    <property type="entry name" value="folE"/>
    <property type="match status" value="1"/>
</dbReference>
<dbReference type="InterPro" id="IPR043134">
    <property type="entry name" value="GTP-CH-I_N"/>
</dbReference>
<evidence type="ECO:0000256" key="5">
    <source>
        <dbReference type="ARBA" id="ARBA00022741"/>
    </source>
</evidence>
<comment type="function">
    <text evidence="10">GTP cyclohydrolase 1 is the first enzyme in the biosynthetic pathway leading to folic acid.</text>
</comment>
<dbReference type="FunFam" id="1.10.286.10:FF:000003">
    <property type="entry name" value="GTP cyclohydrolase 1"/>
    <property type="match status" value="1"/>
</dbReference>
<organism evidence="13 14">
    <name type="scientific">Crucibulum laeve</name>
    <dbReference type="NCBI Taxonomy" id="68775"/>
    <lineage>
        <taxon>Eukaryota</taxon>
        <taxon>Fungi</taxon>
        <taxon>Dikarya</taxon>
        <taxon>Basidiomycota</taxon>
        <taxon>Agaricomycotina</taxon>
        <taxon>Agaricomycetes</taxon>
        <taxon>Agaricomycetidae</taxon>
        <taxon>Agaricales</taxon>
        <taxon>Agaricineae</taxon>
        <taxon>Nidulariaceae</taxon>
        <taxon>Crucibulum</taxon>
    </lineage>
</organism>
<evidence type="ECO:0000256" key="4">
    <source>
        <dbReference type="ARBA" id="ARBA00017272"/>
    </source>
</evidence>
<keyword evidence="6" id="KW-0378">Hydrolase</keyword>
<dbReference type="Gene3D" id="3.30.1130.10">
    <property type="match status" value="1"/>
</dbReference>
<dbReference type="GO" id="GO:0008270">
    <property type="term" value="F:zinc ion binding"/>
    <property type="evidence" value="ECO:0007669"/>
    <property type="project" value="TreeGrafter"/>
</dbReference>
<feature type="compositionally biased region" description="Polar residues" evidence="11">
    <location>
        <begin position="22"/>
        <end position="47"/>
    </location>
</feature>
<evidence type="ECO:0000256" key="1">
    <source>
        <dbReference type="ARBA" id="ARBA00005080"/>
    </source>
</evidence>
<accession>A0A5C3MF17</accession>
<evidence type="ECO:0000256" key="7">
    <source>
        <dbReference type="ARBA" id="ARBA00022909"/>
    </source>
</evidence>
<feature type="compositionally biased region" description="Polar residues" evidence="11">
    <location>
        <begin position="63"/>
        <end position="84"/>
    </location>
</feature>
<evidence type="ECO:0000256" key="8">
    <source>
        <dbReference type="ARBA" id="ARBA00023134"/>
    </source>
</evidence>
<dbReference type="NCBIfam" id="NF006825">
    <property type="entry name" value="PRK09347.1-2"/>
    <property type="match status" value="1"/>
</dbReference>
<dbReference type="STRING" id="68775.A0A5C3MF17"/>
<dbReference type="GO" id="GO:0046656">
    <property type="term" value="P:folic acid biosynthetic process"/>
    <property type="evidence" value="ECO:0007669"/>
    <property type="project" value="UniProtKB-KW"/>
</dbReference>
<dbReference type="GO" id="GO:0005737">
    <property type="term" value="C:cytoplasm"/>
    <property type="evidence" value="ECO:0007669"/>
    <property type="project" value="TreeGrafter"/>
</dbReference>
<evidence type="ECO:0000313" key="14">
    <source>
        <dbReference type="Proteomes" id="UP000308652"/>
    </source>
</evidence>
<protein>
    <recommendedName>
        <fullName evidence="4">GTP cyclohydrolase 1</fullName>
        <ecNumber evidence="3">3.5.4.16</ecNumber>
    </recommendedName>
    <alternativeName>
        <fullName evidence="9">GTP cyclohydrolase I</fullName>
    </alternativeName>
</protein>
<comment type="similarity">
    <text evidence="2">Belongs to the GTP cyclohydrolase I family.</text>
</comment>
<dbReference type="NCBIfam" id="NF006826">
    <property type="entry name" value="PRK09347.1-3"/>
    <property type="match status" value="1"/>
</dbReference>
<dbReference type="HAMAP" id="MF_00223">
    <property type="entry name" value="FolE"/>
    <property type="match status" value="1"/>
</dbReference>
<feature type="domain" description="GTP cyclohydrolase I" evidence="12">
    <location>
        <begin position="119"/>
        <end position="295"/>
    </location>
</feature>
<dbReference type="InterPro" id="IPR020602">
    <property type="entry name" value="GTP_CycHdrlase_I_dom"/>
</dbReference>
<sequence>MSTPVDPSSHVALLSDSLQRLQVQQEATIPETESSAEENSTQRSASLPRSPILRDGYGFRKSGVSTPLTTGQLPDGHQLSQLSNELVPDPNGLGWPAKSTVSRLNATQEERLAREKKMATAVRAILECIGEDPDREGLLRTPERYAQAIMWMTRGYEERLADVINDAVFAEDHDEMVIVKDIDISSLCEHHLVPFTGKIAIAYIPNQLVLGLSKLARIAETFSRRLQVQERLTRQIALAVQEAIKPRGVAVVMEATHLCMTMRGVQKPGSITVTSCMLGCFRTQQKTREEFLTLIKGR</sequence>
<evidence type="ECO:0000313" key="13">
    <source>
        <dbReference type="EMBL" id="TFK43265.1"/>
    </source>
</evidence>
<evidence type="ECO:0000256" key="9">
    <source>
        <dbReference type="ARBA" id="ARBA00030854"/>
    </source>
</evidence>
<dbReference type="SUPFAM" id="SSF55620">
    <property type="entry name" value="Tetrahydrobiopterin biosynthesis enzymes-like"/>
    <property type="match status" value="1"/>
</dbReference>
<dbReference type="UniPathway" id="UPA00848">
    <property type="reaction ID" value="UER00151"/>
</dbReference>
<dbReference type="AlphaFoldDB" id="A0A5C3MF17"/>
<gene>
    <name evidence="13" type="ORF">BDQ12DRAFT_642725</name>
</gene>
<keyword evidence="8" id="KW-0342">GTP-binding</keyword>
<dbReference type="Pfam" id="PF01227">
    <property type="entry name" value="GTP_cyclohydroI"/>
    <property type="match status" value="1"/>
</dbReference>
<dbReference type="Gene3D" id="1.10.286.10">
    <property type="match status" value="1"/>
</dbReference>
<dbReference type="EMBL" id="ML213591">
    <property type="protein sequence ID" value="TFK43265.1"/>
    <property type="molecule type" value="Genomic_DNA"/>
</dbReference>
<dbReference type="CDD" id="cd00642">
    <property type="entry name" value="GTP_cyclohydro1"/>
    <property type="match status" value="1"/>
</dbReference>
<evidence type="ECO:0000256" key="11">
    <source>
        <dbReference type="SAM" id="MobiDB-lite"/>
    </source>
</evidence>
<dbReference type="InterPro" id="IPR043133">
    <property type="entry name" value="GTP-CH-I_C/QueF"/>
</dbReference>
<dbReference type="GO" id="GO:0005525">
    <property type="term" value="F:GTP binding"/>
    <property type="evidence" value="ECO:0007669"/>
    <property type="project" value="UniProtKB-KW"/>
</dbReference>
<dbReference type="EC" id="3.5.4.16" evidence="3"/>
<reference evidence="13 14" key="1">
    <citation type="journal article" date="2019" name="Nat. Ecol. Evol.">
        <title>Megaphylogeny resolves global patterns of mushroom evolution.</title>
        <authorList>
            <person name="Varga T."/>
            <person name="Krizsan K."/>
            <person name="Foldi C."/>
            <person name="Dima B."/>
            <person name="Sanchez-Garcia M."/>
            <person name="Sanchez-Ramirez S."/>
            <person name="Szollosi G.J."/>
            <person name="Szarkandi J.G."/>
            <person name="Papp V."/>
            <person name="Albert L."/>
            <person name="Andreopoulos W."/>
            <person name="Angelini C."/>
            <person name="Antonin V."/>
            <person name="Barry K.W."/>
            <person name="Bougher N.L."/>
            <person name="Buchanan P."/>
            <person name="Buyck B."/>
            <person name="Bense V."/>
            <person name="Catcheside P."/>
            <person name="Chovatia M."/>
            <person name="Cooper J."/>
            <person name="Damon W."/>
            <person name="Desjardin D."/>
            <person name="Finy P."/>
            <person name="Geml J."/>
            <person name="Haridas S."/>
            <person name="Hughes K."/>
            <person name="Justo A."/>
            <person name="Karasinski D."/>
            <person name="Kautmanova I."/>
            <person name="Kiss B."/>
            <person name="Kocsube S."/>
            <person name="Kotiranta H."/>
            <person name="LaButti K.M."/>
            <person name="Lechner B.E."/>
            <person name="Liimatainen K."/>
            <person name="Lipzen A."/>
            <person name="Lukacs Z."/>
            <person name="Mihaltcheva S."/>
            <person name="Morgado L.N."/>
            <person name="Niskanen T."/>
            <person name="Noordeloos M.E."/>
            <person name="Ohm R.A."/>
            <person name="Ortiz-Santana B."/>
            <person name="Ovrebo C."/>
            <person name="Racz N."/>
            <person name="Riley R."/>
            <person name="Savchenko A."/>
            <person name="Shiryaev A."/>
            <person name="Soop K."/>
            <person name="Spirin V."/>
            <person name="Szebenyi C."/>
            <person name="Tomsovsky M."/>
            <person name="Tulloss R.E."/>
            <person name="Uehling J."/>
            <person name="Grigoriev I.V."/>
            <person name="Vagvolgyi C."/>
            <person name="Papp T."/>
            <person name="Martin F.M."/>
            <person name="Miettinen O."/>
            <person name="Hibbett D.S."/>
            <person name="Nagy L.G."/>
        </authorList>
    </citation>
    <scope>NUCLEOTIDE SEQUENCE [LARGE SCALE GENOMIC DNA]</scope>
    <source>
        <strain evidence="13 14">CBS 166.37</strain>
    </source>
</reference>